<organism evidence="2 3">
    <name type="scientific">Streptomyces rimosus subsp. rimosus</name>
    <dbReference type="NCBI Taxonomy" id="132474"/>
    <lineage>
        <taxon>Bacteria</taxon>
        <taxon>Bacillati</taxon>
        <taxon>Actinomycetota</taxon>
        <taxon>Actinomycetes</taxon>
        <taxon>Kitasatosporales</taxon>
        <taxon>Streptomycetaceae</taxon>
        <taxon>Streptomyces</taxon>
    </lineage>
</organism>
<name>A0ABY3ZCZ7_STRRM</name>
<gene>
    <name evidence="2" type="ORF">SRIMR7_29735</name>
</gene>
<dbReference type="PROSITE" id="PS00018">
    <property type="entry name" value="EF_HAND_1"/>
    <property type="match status" value="1"/>
</dbReference>
<feature type="chain" id="PRO_5047233053" evidence="1">
    <location>
        <begin position="44"/>
        <end position="148"/>
    </location>
</feature>
<dbReference type="InterPro" id="IPR018247">
    <property type="entry name" value="EF_Hand_1_Ca_BS"/>
</dbReference>
<reference evidence="2 3" key="1">
    <citation type="submission" date="2022-03" db="EMBL/GenBank/DDBJ databases">
        <title>Complete genome of Streptomyces rimosus ssp. rimosus R7 (=ATCC 10970).</title>
        <authorList>
            <person name="Beganovic S."/>
            <person name="Ruckert C."/>
            <person name="Busche T."/>
            <person name="Kalinowski J."/>
            <person name="Wittmann C."/>
        </authorList>
    </citation>
    <scope>NUCLEOTIDE SEQUENCE [LARGE SCALE GENOMIC DNA]</scope>
    <source>
        <strain evidence="2 3">R7</strain>
    </source>
</reference>
<accession>A0ABY3ZCZ7</accession>
<evidence type="ECO:0000313" key="3">
    <source>
        <dbReference type="Proteomes" id="UP000829494"/>
    </source>
</evidence>
<sequence>MFFAANRTGDASATAVRSGKRAGLRTAVVAVAASAAVAVPAVAAVAAPAHAAAPAKPAAAAGAQSQGDKKVKIANHYTLAWNAKKGTATIQDPDGETVGVLSANHPGPITSDFGDQGRTTYTMDAAMSSATVDVNHNGKVTSYDFLRA</sequence>
<protein>
    <submittedName>
        <fullName evidence="2">Uncharacterized protein</fullName>
    </submittedName>
</protein>
<dbReference type="RefSeq" id="WP_030181095.1">
    <property type="nucleotide sequence ID" value="NZ_CP043497.1"/>
</dbReference>
<keyword evidence="1" id="KW-0732">Signal</keyword>
<dbReference type="EMBL" id="CP094298">
    <property type="protein sequence ID" value="UNZ06339.1"/>
    <property type="molecule type" value="Genomic_DNA"/>
</dbReference>
<keyword evidence="3" id="KW-1185">Reference proteome</keyword>
<dbReference type="Proteomes" id="UP000829494">
    <property type="component" value="Chromosome"/>
</dbReference>
<evidence type="ECO:0000256" key="1">
    <source>
        <dbReference type="SAM" id="SignalP"/>
    </source>
</evidence>
<feature type="signal peptide" evidence="1">
    <location>
        <begin position="1"/>
        <end position="43"/>
    </location>
</feature>
<proteinExistence type="predicted"/>
<dbReference type="GeneID" id="66854529"/>
<evidence type="ECO:0000313" key="2">
    <source>
        <dbReference type="EMBL" id="UNZ06339.1"/>
    </source>
</evidence>